<evidence type="ECO:0000313" key="2">
    <source>
        <dbReference type="EMBL" id="BBX97678.1"/>
    </source>
</evidence>
<reference evidence="2 3" key="1">
    <citation type="journal article" date="2019" name="Emerg. Microbes Infect.">
        <title>Comprehensive subspecies identification of 175 nontuberculous mycobacteria species based on 7547 genomic profiles.</title>
        <authorList>
            <person name="Matsumoto Y."/>
            <person name="Kinjo T."/>
            <person name="Motooka D."/>
            <person name="Nabeya D."/>
            <person name="Jung N."/>
            <person name="Uechi K."/>
            <person name="Horii T."/>
            <person name="Iida T."/>
            <person name="Fujita J."/>
            <person name="Nakamura S."/>
        </authorList>
    </citation>
    <scope>NUCLEOTIDE SEQUENCE [LARGE SCALE GENOMIC DNA]</scope>
    <source>
        <strain evidence="2 3">JCM 15657</strain>
    </source>
</reference>
<dbReference type="Proteomes" id="UP000466396">
    <property type="component" value="Chromosome"/>
</dbReference>
<dbReference type="RefSeq" id="WP_197743093.1">
    <property type="nucleotide sequence ID" value="NZ_AP022581.1"/>
</dbReference>
<evidence type="ECO:0000313" key="3">
    <source>
        <dbReference type="Proteomes" id="UP000466396"/>
    </source>
</evidence>
<organism evidence="2 3">
    <name type="scientific">Mycobacterium lacus</name>
    <dbReference type="NCBI Taxonomy" id="169765"/>
    <lineage>
        <taxon>Bacteria</taxon>
        <taxon>Bacillati</taxon>
        <taxon>Actinomycetota</taxon>
        <taxon>Actinomycetes</taxon>
        <taxon>Mycobacteriales</taxon>
        <taxon>Mycobacteriaceae</taxon>
        <taxon>Mycobacterium</taxon>
    </lineage>
</organism>
<dbReference type="EMBL" id="AP022581">
    <property type="protein sequence ID" value="BBX97678.1"/>
    <property type="molecule type" value="Genomic_DNA"/>
</dbReference>
<sequence length="165" mass="17630">MKGKRLMLSDEIAGTWQLVSYTAQSDRGGPVIYPLGADAVGLIMYTLDGYMSAQLMRPNRSAHVHPCTAGTNEAATAADYLAYAGPYRVDEATGVVYHDVAVSLLPNWVNTTQLRNVTLDNDRLTLVADVPAGRATIRATLVWARPAVGREANSAQGRHDDGSGG</sequence>
<feature type="domain" description="Lipocalin-like" evidence="1">
    <location>
        <begin position="14"/>
        <end position="145"/>
    </location>
</feature>
<keyword evidence="3" id="KW-1185">Reference proteome</keyword>
<dbReference type="AlphaFoldDB" id="A0A7I7NMQ2"/>
<dbReference type="KEGG" id="mlj:MLAC_29720"/>
<gene>
    <name evidence="2" type="ORF">MLAC_29720</name>
</gene>
<accession>A0A7I7NMQ2</accession>
<name>A0A7I7NMQ2_9MYCO</name>
<dbReference type="Pfam" id="PF13924">
    <property type="entry name" value="Lipocalin_5"/>
    <property type="match status" value="1"/>
</dbReference>
<proteinExistence type="predicted"/>
<dbReference type="InterPro" id="IPR024311">
    <property type="entry name" value="Lipocalin-like"/>
</dbReference>
<protein>
    <recommendedName>
        <fullName evidence="1">Lipocalin-like domain-containing protein</fullName>
    </recommendedName>
</protein>
<evidence type="ECO:0000259" key="1">
    <source>
        <dbReference type="Pfam" id="PF13924"/>
    </source>
</evidence>